<dbReference type="InParanoid" id="E2A5L2"/>
<dbReference type="Proteomes" id="UP000000311">
    <property type="component" value="Unassembled WGS sequence"/>
</dbReference>
<accession>E2A5L2</accession>
<keyword evidence="2" id="KW-1185">Reference proteome</keyword>
<dbReference type="EMBL" id="GL436998">
    <property type="protein sequence ID" value="EFN71277.1"/>
    <property type="molecule type" value="Genomic_DNA"/>
</dbReference>
<dbReference type="AlphaFoldDB" id="E2A5L2"/>
<sequence length="80" mass="9166">NVHSLIHLPTDVKKYGQLDNFSAFPFENFLGQLSRLVKSPKEPLVQLCNRIAEYDLLGDKKNNTQIYPTLEREHCVGPIL</sequence>
<feature type="non-terminal residue" evidence="1">
    <location>
        <position position="1"/>
    </location>
</feature>
<reference evidence="1 2" key="1">
    <citation type="journal article" date="2010" name="Science">
        <title>Genomic comparison of the ants Camponotus floridanus and Harpegnathos saltator.</title>
        <authorList>
            <person name="Bonasio R."/>
            <person name="Zhang G."/>
            <person name="Ye C."/>
            <person name="Mutti N.S."/>
            <person name="Fang X."/>
            <person name="Qin N."/>
            <person name="Donahue G."/>
            <person name="Yang P."/>
            <person name="Li Q."/>
            <person name="Li C."/>
            <person name="Zhang P."/>
            <person name="Huang Z."/>
            <person name="Berger S.L."/>
            <person name="Reinberg D."/>
            <person name="Wang J."/>
            <person name="Liebig J."/>
        </authorList>
    </citation>
    <scope>NUCLEOTIDE SEQUENCE [LARGE SCALE GENOMIC DNA]</scope>
    <source>
        <strain evidence="2">C129</strain>
    </source>
</reference>
<name>E2A5L2_CAMFO</name>
<feature type="non-terminal residue" evidence="1">
    <location>
        <position position="80"/>
    </location>
</feature>
<gene>
    <name evidence="1" type="ORF">EAG_00102</name>
</gene>
<evidence type="ECO:0000313" key="1">
    <source>
        <dbReference type="EMBL" id="EFN71277.1"/>
    </source>
</evidence>
<proteinExistence type="predicted"/>
<organism evidence="2">
    <name type="scientific">Camponotus floridanus</name>
    <name type="common">Florida carpenter ant</name>
    <dbReference type="NCBI Taxonomy" id="104421"/>
    <lineage>
        <taxon>Eukaryota</taxon>
        <taxon>Metazoa</taxon>
        <taxon>Ecdysozoa</taxon>
        <taxon>Arthropoda</taxon>
        <taxon>Hexapoda</taxon>
        <taxon>Insecta</taxon>
        <taxon>Pterygota</taxon>
        <taxon>Neoptera</taxon>
        <taxon>Endopterygota</taxon>
        <taxon>Hymenoptera</taxon>
        <taxon>Apocrita</taxon>
        <taxon>Aculeata</taxon>
        <taxon>Formicoidea</taxon>
        <taxon>Formicidae</taxon>
        <taxon>Formicinae</taxon>
        <taxon>Camponotus</taxon>
    </lineage>
</organism>
<evidence type="ECO:0000313" key="2">
    <source>
        <dbReference type="Proteomes" id="UP000000311"/>
    </source>
</evidence>
<protein>
    <submittedName>
        <fullName evidence="1">Uncharacterized protein</fullName>
    </submittedName>
</protein>